<dbReference type="SUPFAM" id="SSF52096">
    <property type="entry name" value="ClpP/crotonase"/>
    <property type="match status" value="1"/>
</dbReference>
<dbReference type="InterPro" id="IPR014748">
    <property type="entry name" value="Enoyl-CoA_hydra_C"/>
</dbReference>
<name>A0A7I9ZRS7_9MYCO</name>
<keyword evidence="3" id="KW-1185">Reference proteome</keyword>
<dbReference type="CDD" id="cd06558">
    <property type="entry name" value="crotonase-like"/>
    <property type="match status" value="1"/>
</dbReference>
<evidence type="ECO:0000256" key="1">
    <source>
        <dbReference type="ARBA" id="ARBA00005254"/>
    </source>
</evidence>
<dbReference type="GO" id="GO:0008300">
    <property type="term" value="P:isoprenoid catabolic process"/>
    <property type="evidence" value="ECO:0007669"/>
    <property type="project" value="TreeGrafter"/>
</dbReference>
<protein>
    <submittedName>
        <fullName evidence="2">Crotonase</fullName>
    </submittedName>
</protein>
<gene>
    <name evidence="2" type="ORF">MHIP_42170</name>
</gene>
<comment type="caution">
    <text evidence="2">The sequence shown here is derived from an EMBL/GenBank/DDBJ whole genome shotgun (WGS) entry which is preliminary data.</text>
</comment>
<dbReference type="Pfam" id="PF00378">
    <property type="entry name" value="ECH_1"/>
    <property type="match status" value="1"/>
</dbReference>
<organism evidence="2 3">
    <name type="scientific">Mycolicibacterium hippocampi</name>
    <dbReference type="NCBI Taxonomy" id="659824"/>
    <lineage>
        <taxon>Bacteria</taxon>
        <taxon>Bacillati</taxon>
        <taxon>Actinomycetota</taxon>
        <taxon>Actinomycetes</taxon>
        <taxon>Mycobacteriales</taxon>
        <taxon>Mycobacteriaceae</taxon>
        <taxon>Mycolicibacterium</taxon>
    </lineage>
</organism>
<dbReference type="InterPro" id="IPR051683">
    <property type="entry name" value="Enoyl-CoA_Hydratase/Isomerase"/>
</dbReference>
<dbReference type="InterPro" id="IPR001753">
    <property type="entry name" value="Enoyl-CoA_hydra/iso"/>
</dbReference>
<dbReference type="InterPro" id="IPR029045">
    <property type="entry name" value="ClpP/crotonase-like_dom_sf"/>
</dbReference>
<dbReference type="GO" id="GO:0003824">
    <property type="term" value="F:catalytic activity"/>
    <property type="evidence" value="ECO:0007669"/>
    <property type="project" value="UniProtKB-ARBA"/>
</dbReference>
<dbReference type="AlphaFoldDB" id="A0A7I9ZRS7"/>
<dbReference type="Gene3D" id="3.90.226.10">
    <property type="entry name" value="2-enoyl-CoA Hydratase, Chain A, domain 1"/>
    <property type="match status" value="1"/>
</dbReference>
<evidence type="ECO:0000313" key="3">
    <source>
        <dbReference type="Proteomes" id="UP000465304"/>
    </source>
</evidence>
<proteinExistence type="inferred from homology"/>
<dbReference type="PANTHER" id="PTHR42964:SF1">
    <property type="entry name" value="POLYKETIDE BIOSYNTHESIS ENOYL-COA HYDRATASE PKSH-RELATED"/>
    <property type="match status" value="1"/>
</dbReference>
<reference evidence="2 3" key="1">
    <citation type="journal article" date="2019" name="Emerg. Microbes Infect.">
        <title>Comprehensive subspecies identification of 175 nontuberculous mycobacteria species based on 7547 genomic profiles.</title>
        <authorList>
            <person name="Matsumoto Y."/>
            <person name="Kinjo T."/>
            <person name="Motooka D."/>
            <person name="Nabeya D."/>
            <person name="Jung N."/>
            <person name="Uechi K."/>
            <person name="Horii T."/>
            <person name="Iida T."/>
            <person name="Fujita J."/>
            <person name="Nakamura S."/>
        </authorList>
    </citation>
    <scope>NUCLEOTIDE SEQUENCE [LARGE SCALE GENOMIC DNA]</scope>
    <source>
        <strain evidence="2 3">JCM 30996</strain>
    </source>
</reference>
<sequence>MAADSDGGGTVTTEGTPPYQRLIVERHGPVGWIINNRPERLNAYDIVMREEFPRAWAELDADPDVRVIVHTGNGRAFQVGADVEELDGDAVQQFQETMRTLDLKLTAWHCNVGKPVITAVNGVCAGGGLHWVADADIVIAAADATFVDPHVSIGQVSALETIALMRKMPAEAVLRMALVGSHERLTARRAYELGMISQIVDPPEQLRDVAQELGEKISRNSPVAMRATKRALWGALEHGLTDACREGATHLTSVWGHPDQDEGPRAFADKRSPNWLSLEVDT</sequence>
<dbReference type="EMBL" id="BLLB01000002">
    <property type="protein sequence ID" value="GFH03734.1"/>
    <property type="molecule type" value="Genomic_DNA"/>
</dbReference>
<evidence type="ECO:0000313" key="2">
    <source>
        <dbReference type="EMBL" id="GFH03734.1"/>
    </source>
</evidence>
<dbReference type="Proteomes" id="UP000465304">
    <property type="component" value="Unassembled WGS sequence"/>
</dbReference>
<accession>A0A7I9ZRS7</accession>
<comment type="similarity">
    <text evidence="1">Belongs to the enoyl-CoA hydratase/isomerase family.</text>
</comment>
<dbReference type="Gene3D" id="1.10.12.10">
    <property type="entry name" value="Lyase 2-enoyl-coa Hydratase, Chain A, domain 2"/>
    <property type="match status" value="1"/>
</dbReference>
<dbReference type="PANTHER" id="PTHR42964">
    <property type="entry name" value="ENOYL-COA HYDRATASE"/>
    <property type="match status" value="1"/>
</dbReference>